<dbReference type="AlphaFoldDB" id="A0A0B1TK64"/>
<dbReference type="OrthoDB" id="5821210at2759"/>
<reference evidence="1 2" key="1">
    <citation type="submission" date="2014-03" db="EMBL/GenBank/DDBJ databases">
        <title>Draft genome of the hookworm Oesophagostomum dentatum.</title>
        <authorList>
            <person name="Mitreva M."/>
        </authorList>
    </citation>
    <scope>NUCLEOTIDE SEQUENCE [LARGE SCALE GENOMIC DNA]</scope>
    <source>
        <strain evidence="1 2">OD-Hann</strain>
    </source>
</reference>
<organism evidence="1 2">
    <name type="scientific">Oesophagostomum dentatum</name>
    <name type="common">Nodular worm</name>
    <dbReference type="NCBI Taxonomy" id="61180"/>
    <lineage>
        <taxon>Eukaryota</taxon>
        <taxon>Metazoa</taxon>
        <taxon>Ecdysozoa</taxon>
        <taxon>Nematoda</taxon>
        <taxon>Chromadorea</taxon>
        <taxon>Rhabditida</taxon>
        <taxon>Rhabditina</taxon>
        <taxon>Rhabditomorpha</taxon>
        <taxon>Strongyloidea</taxon>
        <taxon>Strongylidae</taxon>
        <taxon>Oesophagostomum</taxon>
    </lineage>
</organism>
<accession>A0A0B1TK64</accession>
<dbReference type="Proteomes" id="UP000053660">
    <property type="component" value="Unassembled WGS sequence"/>
</dbReference>
<name>A0A0B1TK64_OESDE</name>
<dbReference type="EMBL" id="KN549651">
    <property type="protein sequence ID" value="KHJ96496.1"/>
    <property type="molecule type" value="Genomic_DNA"/>
</dbReference>
<evidence type="ECO:0008006" key="3">
    <source>
        <dbReference type="Google" id="ProtNLM"/>
    </source>
</evidence>
<proteinExistence type="predicted"/>
<keyword evidence="2" id="KW-1185">Reference proteome</keyword>
<protein>
    <recommendedName>
        <fullName evidence="3">Receptor L-domain domain-containing protein</fullName>
    </recommendedName>
</protein>
<sequence length="116" mass="13181">MIYGNKNLVEVQFSDDLNLTTDDIYIKLNPNLVTENIKMTALQVNISNDEGCTKDSLKEDKHCIALIGEINFNEISPREWKQIGTVEGLVHVKNSSIQNLDDLKNLTIIGWECKFI</sequence>
<dbReference type="SUPFAM" id="SSF52058">
    <property type="entry name" value="L domain-like"/>
    <property type="match status" value="1"/>
</dbReference>
<evidence type="ECO:0000313" key="2">
    <source>
        <dbReference type="Proteomes" id="UP000053660"/>
    </source>
</evidence>
<evidence type="ECO:0000313" key="1">
    <source>
        <dbReference type="EMBL" id="KHJ96496.1"/>
    </source>
</evidence>
<gene>
    <name evidence="1" type="ORF">OESDEN_03538</name>
</gene>